<proteinExistence type="inferred from homology"/>
<evidence type="ECO:0000256" key="3">
    <source>
        <dbReference type="ARBA" id="ARBA00011233"/>
    </source>
</evidence>
<dbReference type="EMBL" id="FM204883">
    <property type="protein sequence ID" value="CAW93087.1"/>
    <property type="molecule type" value="Genomic_DNA"/>
</dbReference>
<sequence>MIYIIKLRQRFHEKEEPMLNRLKENYFFAIIRGKTVEDAIAIAKHAILGGIRNIEITYSTPNASEVIRILSAEFEHDDAVIIGAGTVMTPDLAREAIAAGASFLVSPHFSREIAEVANQASNLYFPGCATATEIVTAMNASCPIIKVFPGGVVGPGFIKDIHGPIPEVDLMPSGGVSIDNVKEWKNAGAVAVGIGSALASRVEAEGYDSVTRIAASFVSALD</sequence>
<evidence type="ECO:0000256" key="1">
    <source>
        <dbReference type="ARBA" id="ARBA00004761"/>
    </source>
</evidence>
<reference evidence="6 7" key="1">
    <citation type="journal article" date="2009" name="PLoS Pathog.">
        <title>Genomic evidence for the evolution of Streptococcus equi: host restriction, increased virulence, and genetic exchange with human pathogens.</title>
        <authorList>
            <person name="Holden M.T.G."/>
            <person name="Heather Z."/>
            <person name="Paillot R."/>
            <person name="Steward K.F."/>
            <person name="Webb K."/>
            <person name="Ainslie F."/>
            <person name="Jourdan T."/>
            <person name="Bason N.C."/>
            <person name="Holroyd N.E."/>
            <person name="Mungall K."/>
            <person name="Quail M.A."/>
            <person name="Sanders M."/>
            <person name="Simmonds M."/>
            <person name="Willey D."/>
            <person name="Brooks K."/>
            <person name="Aanensen D.M."/>
            <person name="Spratt B.G."/>
            <person name="Jolley K.A."/>
            <person name="Maiden M.C.J."/>
            <person name="Kehoe M."/>
            <person name="Chanter N."/>
            <person name="Bentley S.D."/>
            <person name="Robinson C."/>
            <person name="Maskell D.J."/>
            <person name="Parkhill J."/>
            <person name="Waller A.S."/>
        </authorList>
    </citation>
    <scope>NUCLEOTIDE SEQUENCE [LARGE SCALE GENOMIC DNA]</scope>
    <source>
        <strain evidence="6 7">4047</strain>
    </source>
</reference>
<comment type="pathway">
    <text evidence="1">Carbohydrate acid metabolism.</text>
</comment>
<dbReference type="AlphaFoldDB" id="C0MA31"/>
<dbReference type="HOGENOM" id="CLU_077795_2_0_9"/>
<dbReference type="InterPro" id="IPR013785">
    <property type="entry name" value="Aldolase_TIM"/>
</dbReference>
<accession>C0MA31</accession>
<gene>
    <name evidence="6" type="ordered locus">SEQ_0715</name>
</gene>
<dbReference type="Gene3D" id="3.20.20.70">
    <property type="entry name" value="Aldolase class I"/>
    <property type="match status" value="1"/>
</dbReference>
<dbReference type="KEGG" id="seu:SEQ_0715"/>
<name>C0MA31_STRE4</name>
<evidence type="ECO:0000313" key="7">
    <source>
        <dbReference type="Proteomes" id="UP000001365"/>
    </source>
</evidence>
<organism evidence="6 7">
    <name type="scientific">Streptococcus equi subsp. equi (strain 4047)</name>
    <dbReference type="NCBI Taxonomy" id="553482"/>
    <lineage>
        <taxon>Bacteria</taxon>
        <taxon>Bacillati</taxon>
        <taxon>Bacillota</taxon>
        <taxon>Bacilli</taxon>
        <taxon>Lactobacillales</taxon>
        <taxon>Streptococcaceae</taxon>
        <taxon>Streptococcus</taxon>
    </lineage>
</organism>
<dbReference type="EC" id="4.1.2.21" evidence="6"/>
<dbReference type="GO" id="GO:0008674">
    <property type="term" value="F:2-dehydro-3-deoxy-6-phosphogalactonate aldolase activity"/>
    <property type="evidence" value="ECO:0007669"/>
    <property type="project" value="UniProtKB-EC"/>
</dbReference>
<dbReference type="Proteomes" id="UP000001365">
    <property type="component" value="Chromosome"/>
</dbReference>
<keyword evidence="5" id="KW-0119">Carbohydrate metabolism</keyword>
<dbReference type="PANTHER" id="PTHR30246:SF1">
    <property type="entry name" value="2-DEHYDRO-3-DEOXY-6-PHOSPHOGALACTONATE ALDOLASE-RELATED"/>
    <property type="match status" value="1"/>
</dbReference>
<keyword evidence="4 6" id="KW-0456">Lyase</keyword>
<evidence type="ECO:0000256" key="2">
    <source>
        <dbReference type="ARBA" id="ARBA00006906"/>
    </source>
</evidence>
<evidence type="ECO:0000256" key="4">
    <source>
        <dbReference type="ARBA" id="ARBA00023239"/>
    </source>
</evidence>
<comment type="similarity">
    <text evidence="2">Belongs to the KHG/KDPG aldolase family.</text>
</comment>
<dbReference type="Pfam" id="PF01081">
    <property type="entry name" value="Aldolase"/>
    <property type="match status" value="1"/>
</dbReference>
<dbReference type="NCBIfam" id="TIGR01182">
    <property type="entry name" value="eda"/>
    <property type="match status" value="1"/>
</dbReference>
<evidence type="ECO:0000256" key="5">
    <source>
        <dbReference type="ARBA" id="ARBA00023277"/>
    </source>
</evidence>
<dbReference type="InterPro" id="IPR000887">
    <property type="entry name" value="Aldlse_KDPG_KHG"/>
</dbReference>
<dbReference type="CDD" id="cd00452">
    <property type="entry name" value="KDPG_aldolase"/>
    <property type="match status" value="1"/>
</dbReference>
<protein>
    <submittedName>
        <fullName evidence="6">Putative 2-dehydro-3-deoxy-6-phosphogalactonate aldolase</fullName>
        <ecNumber evidence="6">4.1.2.21</ecNumber>
    </submittedName>
</protein>
<comment type="subunit">
    <text evidence="3">Homotrimer.</text>
</comment>
<evidence type="ECO:0000313" key="6">
    <source>
        <dbReference type="EMBL" id="CAW93087.1"/>
    </source>
</evidence>
<dbReference type="PANTHER" id="PTHR30246">
    <property type="entry name" value="2-KETO-3-DEOXY-6-PHOSPHOGLUCONATE ALDOLASE"/>
    <property type="match status" value="1"/>
</dbReference>
<dbReference type="SUPFAM" id="SSF51569">
    <property type="entry name" value="Aldolase"/>
    <property type="match status" value="1"/>
</dbReference>